<protein>
    <submittedName>
        <fullName evidence="9">Peptide MFS transporter</fullName>
    </submittedName>
</protein>
<dbReference type="Pfam" id="PF00854">
    <property type="entry name" value="PTR2"/>
    <property type="match status" value="1"/>
</dbReference>
<evidence type="ECO:0000256" key="3">
    <source>
        <dbReference type="ARBA" id="ARBA00022475"/>
    </source>
</evidence>
<keyword evidence="7 8" id="KW-0472">Membrane</keyword>
<evidence type="ECO:0000256" key="4">
    <source>
        <dbReference type="ARBA" id="ARBA00022692"/>
    </source>
</evidence>
<dbReference type="CDD" id="cd17346">
    <property type="entry name" value="MFS_DtpA_like"/>
    <property type="match status" value="1"/>
</dbReference>
<feature type="transmembrane region" description="Helical" evidence="8">
    <location>
        <begin position="59"/>
        <end position="77"/>
    </location>
</feature>
<evidence type="ECO:0000256" key="6">
    <source>
        <dbReference type="ARBA" id="ARBA00022989"/>
    </source>
</evidence>
<dbReference type="InterPro" id="IPR005279">
    <property type="entry name" value="Dipep/tripep_permease"/>
</dbReference>
<accession>A0A969WBW2</accession>
<feature type="transmembrane region" description="Helical" evidence="8">
    <location>
        <begin position="177"/>
        <end position="197"/>
    </location>
</feature>
<dbReference type="GO" id="GO:0005886">
    <property type="term" value="C:plasma membrane"/>
    <property type="evidence" value="ECO:0007669"/>
    <property type="project" value="UniProtKB-SubCell"/>
</dbReference>
<evidence type="ECO:0000256" key="1">
    <source>
        <dbReference type="ARBA" id="ARBA00004651"/>
    </source>
</evidence>
<organism evidence="9 10">
    <name type="scientific">Solimonas marina</name>
    <dbReference type="NCBI Taxonomy" id="2714601"/>
    <lineage>
        <taxon>Bacteria</taxon>
        <taxon>Pseudomonadati</taxon>
        <taxon>Pseudomonadota</taxon>
        <taxon>Gammaproteobacteria</taxon>
        <taxon>Nevskiales</taxon>
        <taxon>Nevskiaceae</taxon>
        <taxon>Solimonas</taxon>
    </lineage>
</organism>
<dbReference type="PANTHER" id="PTHR23517">
    <property type="entry name" value="RESISTANCE PROTEIN MDTM, PUTATIVE-RELATED-RELATED"/>
    <property type="match status" value="1"/>
</dbReference>
<evidence type="ECO:0000256" key="2">
    <source>
        <dbReference type="ARBA" id="ARBA00022448"/>
    </source>
</evidence>
<feature type="transmembrane region" description="Helical" evidence="8">
    <location>
        <begin position="401"/>
        <end position="427"/>
    </location>
</feature>
<comment type="subcellular location">
    <subcellularLocation>
        <location evidence="1">Cell membrane</location>
        <topology evidence="1">Multi-pass membrane protein</topology>
    </subcellularLocation>
</comment>
<feature type="transmembrane region" description="Helical" evidence="8">
    <location>
        <begin position="470"/>
        <end position="488"/>
    </location>
</feature>
<dbReference type="GO" id="GO:0006857">
    <property type="term" value="P:oligopeptide transport"/>
    <property type="evidence" value="ECO:0007669"/>
    <property type="project" value="InterPro"/>
</dbReference>
<keyword evidence="2" id="KW-0813">Transport</keyword>
<dbReference type="AlphaFoldDB" id="A0A969WBW2"/>
<keyword evidence="3" id="KW-1003">Cell membrane</keyword>
<keyword evidence="6 8" id="KW-1133">Transmembrane helix</keyword>
<gene>
    <name evidence="9" type="ORF">G7Y82_09765</name>
</gene>
<feature type="transmembrane region" description="Helical" evidence="8">
    <location>
        <begin position="112"/>
        <end position="130"/>
    </location>
</feature>
<feature type="transmembrane region" description="Helical" evidence="8">
    <location>
        <begin position="331"/>
        <end position="355"/>
    </location>
</feature>
<dbReference type="Proteomes" id="UP000653472">
    <property type="component" value="Unassembled WGS sequence"/>
</dbReference>
<evidence type="ECO:0000256" key="7">
    <source>
        <dbReference type="ARBA" id="ARBA00023136"/>
    </source>
</evidence>
<evidence type="ECO:0000313" key="10">
    <source>
        <dbReference type="Proteomes" id="UP000653472"/>
    </source>
</evidence>
<dbReference type="RefSeq" id="WP_168147850.1">
    <property type="nucleotide sequence ID" value="NZ_JAAVXB010000004.1"/>
</dbReference>
<feature type="transmembrane region" description="Helical" evidence="8">
    <location>
        <begin position="29"/>
        <end position="47"/>
    </location>
</feature>
<keyword evidence="10" id="KW-1185">Reference proteome</keyword>
<comment type="caution">
    <text evidence="9">The sequence shown here is derived from an EMBL/GenBank/DDBJ whole genome shotgun (WGS) entry which is preliminary data.</text>
</comment>
<proteinExistence type="predicted"/>
<dbReference type="InterPro" id="IPR000109">
    <property type="entry name" value="POT_fam"/>
</dbReference>
<dbReference type="PROSITE" id="PS01022">
    <property type="entry name" value="PTR2_1"/>
    <property type="match status" value="1"/>
</dbReference>
<dbReference type="NCBIfam" id="TIGR00924">
    <property type="entry name" value="yjdL_sub1_fam"/>
    <property type="match status" value="1"/>
</dbReference>
<keyword evidence="5" id="KW-0571">Peptide transport</keyword>
<evidence type="ECO:0000313" key="9">
    <source>
        <dbReference type="EMBL" id="NKF22606.1"/>
    </source>
</evidence>
<name>A0A969WBW2_9GAMM</name>
<dbReference type="InterPro" id="IPR018456">
    <property type="entry name" value="PTR2_symporter_CS"/>
</dbReference>
<dbReference type="PANTHER" id="PTHR23517:SF15">
    <property type="entry name" value="PROTON-DEPENDENT OLIGOPEPTIDE FAMILY TRANSPORT PROTEIN"/>
    <property type="match status" value="1"/>
</dbReference>
<sequence>MSQGRESNGFAGHPRGLATLFLTEMWERFTFYGMRSLLVLFMTAAVIDGGLGLDDKAATSIYGLYIGCVYLFSWPGGWIADRLLGAQRAVIAGALLMAAGNFMLALQSVTFFYLGLIVIVLGVGLLKPNVSVMVGQLYSGQSSARRDAGFLLFYIGINLGAVLAPLVIGTIGEKLSWRAGFAVAGLCMLGGLLQFVAQRRHLPPALPTATTPAERRRGLQILFGAGAALTALIALMFAGIIPAAPVTLARYTGLAMVLMAAGFFGYVFLFGRLSGDEAKRVAVILILFCSVAIFILGYELAGSTFNLFARDYTDRSFLGSWFADGEHPASWYQALGPFYIVVFAPLFGAMWVRLARRNLEPSLPAKFGIGLIQVGLGFVVMAWASWLVVQGGAGTRVAPTWLLLTYMLHTFGELCVSPIGLSAITALSPKRYTGQMMGTWFAGVALGNLLSGIVAGYFGEDTLATAPTRFLMICAMDVVAGCVLLLLARSITRMIGDAR</sequence>
<feature type="transmembrane region" description="Helical" evidence="8">
    <location>
        <begin position="281"/>
        <end position="301"/>
    </location>
</feature>
<dbReference type="SUPFAM" id="SSF103473">
    <property type="entry name" value="MFS general substrate transporter"/>
    <property type="match status" value="2"/>
</dbReference>
<dbReference type="GO" id="GO:1904680">
    <property type="term" value="F:peptide transmembrane transporter activity"/>
    <property type="evidence" value="ECO:0007669"/>
    <property type="project" value="InterPro"/>
</dbReference>
<dbReference type="EMBL" id="JAAVXB010000004">
    <property type="protein sequence ID" value="NKF22606.1"/>
    <property type="molecule type" value="Genomic_DNA"/>
</dbReference>
<feature type="transmembrane region" description="Helical" evidence="8">
    <location>
        <begin position="151"/>
        <end position="171"/>
    </location>
</feature>
<evidence type="ECO:0000256" key="5">
    <source>
        <dbReference type="ARBA" id="ARBA00022856"/>
    </source>
</evidence>
<dbReference type="Gene3D" id="1.20.1250.20">
    <property type="entry name" value="MFS general substrate transporter like domains"/>
    <property type="match status" value="1"/>
</dbReference>
<dbReference type="InterPro" id="IPR036259">
    <property type="entry name" value="MFS_trans_sf"/>
</dbReference>
<feature type="transmembrane region" description="Helical" evidence="8">
    <location>
        <begin position="248"/>
        <end position="269"/>
    </location>
</feature>
<keyword evidence="4 8" id="KW-0812">Transmembrane</keyword>
<feature type="transmembrane region" description="Helical" evidence="8">
    <location>
        <begin position="218"/>
        <end position="242"/>
    </location>
</feature>
<reference evidence="9" key="1">
    <citation type="submission" date="2020-03" db="EMBL/GenBank/DDBJ databases">
        <title>Solimonas marina sp. nov., isolated from deep seawater of the Pacific Ocean.</title>
        <authorList>
            <person name="Liu X."/>
            <person name="Lai Q."/>
            <person name="Sun F."/>
            <person name="Gai Y."/>
            <person name="Li G."/>
            <person name="Shao Z."/>
        </authorList>
    </citation>
    <scope>NUCLEOTIDE SEQUENCE</scope>
    <source>
        <strain evidence="9">C16B3</strain>
    </source>
</reference>
<feature type="transmembrane region" description="Helical" evidence="8">
    <location>
        <begin position="439"/>
        <end position="458"/>
    </location>
</feature>
<dbReference type="InterPro" id="IPR050171">
    <property type="entry name" value="MFS_Transporters"/>
</dbReference>
<feature type="transmembrane region" description="Helical" evidence="8">
    <location>
        <begin position="367"/>
        <end position="389"/>
    </location>
</feature>
<evidence type="ECO:0000256" key="8">
    <source>
        <dbReference type="SAM" id="Phobius"/>
    </source>
</evidence>
<keyword evidence="5" id="KW-0653">Protein transport</keyword>